<keyword evidence="4" id="KW-0816">Tricarboxylic acid cycle</keyword>
<keyword evidence="15" id="KW-1185">Reference proteome</keyword>
<dbReference type="SMART" id="SM00861">
    <property type="entry name" value="Transket_pyr"/>
    <property type="match status" value="1"/>
</dbReference>
<dbReference type="UniPathway" id="UPA00223">
    <property type="reaction ID" value="UER00997"/>
</dbReference>
<dbReference type="Pfam" id="PF16078">
    <property type="entry name" value="2-oxogl_dehyd_N"/>
    <property type="match status" value="1"/>
</dbReference>
<evidence type="ECO:0000256" key="6">
    <source>
        <dbReference type="ARBA" id="ARBA00022842"/>
    </source>
</evidence>
<evidence type="ECO:0000256" key="12">
    <source>
        <dbReference type="SAM" id="MobiDB-lite"/>
    </source>
</evidence>
<keyword evidence="7" id="KW-0560">Oxidoreductase</keyword>
<dbReference type="Pfam" id="PF16870">
    <property type="entry name" value="OxoGdeHyase_C"/>
    <property type="match status" value="1"/>
</dbReference>
<gene>
    <name evidence="14" type="ORF">HMPREF9997_00169</name>
</gene>
<evidence type="ECO:0000256" key="8">
    <source>
        <dbReference type="ARBA" id="ARBA00023052"/>
    </source>
</evidence>
<dbReference type="NCBIfam" id="NF006914">
    <property type="entry name" value="PRK09404.1"/>
    <property type="match status" value="1"/>
</dbReference>
<dbReference type="Gene3D" id="3.40.50.970">
    <property type="match status" value="1"/>
</dbReference>
<dbReference type="SUPFAM" id="SSF52518">
    <property type="entry name" value="Thiamin diphosphate-binding fold (THDP-binding)"/>
    <property type="match status" value="2"/>
</dbReference>
<comment type="cofactor">
    <cofactor evidence="1">
        <name>Mg(2+)</name>
        <dbReference type="ChEBI" id="CHEBI:18420"/>
    </cofactor>
</comment>
<dbReference type="PANTHER" id="PTHR23152">
    <property type="entry name" value="2-OXOGLUTARATE DEHYDROGENASE"/>
    <property type="match status" value="1"/>
</dbReference>
<comment type="cofactor">
    <cofactor evidence="2">
        <name>thiamine diphosphate</name>
        <dbReference type="ChEBI" id="CHEBI:58937"/>
    </cofactor>
</comment>
<feature type="region of interest" description="Disordered" evidence="12">
    <location>
        <begin position="24"/>
        <end position="140"/>
    </location>
</feature>
<dbReference type="InterPro" id="IPR023213">
    <property type="entry name" value="CAT-like_dom_sf"/>
</dbReference>
<dbReference type="SUPFAM" id="SSF52777">
    <property type="entry name" value="CoA-dependent acyltransferases"/>
    <property type="match status" value="1"/>
</dbReference>
<evidence type="ECO:0000259" key="13">
    <source>
        <dbReference type="SMART" id="SM00861"/>
    </source>
</evidence>
<keyword evidence="8" id="KW-0786">Thiamine pyrophosphate</keyword>
<keyword evidence="5" id="KW-0479">Metal-binding</keyword>
<dbReference type="GO" id="GO:0004591">
    <property type="term" value="F:oxoglutarate dehydrogenase (succinyl-transferring) activity"/>
    <property type="evidence" value="ECO:0007669"/>
    <property type="project" value="UniProtKB-EC"/>
</dbReference>
<feature type="compositionally biased region" description="Low complexity" evidence="12">
    <location>
        <begin position="69"/>
        <end position="92"/>
    </location>
</feature>
<evidence type="ECO:0000256" key="10">
    <source>
        <dbReference type="ARBA" id="ARBA00051911"/>
    </source>
</evidence>
<organism evidence="14 15">
    <name type="scientific">Corynebacterium durum F0235</name>
    <dbReference type="NCBI Taxonomy" id="1035195"/>
    <lineage>
        <taxon>Bacteria</taxon>
        <taxon>Bacillati</taxon>
        <taxon>Actinomycetota</taxon>
        <taxon>Actinomycetes</taxon>
        <taxon>Mycobacteriales</taxon>
        <taxon>Corynebacteriaceae</taxon>
        <taxon>Corynebacterium</taxon>
    </lineage>
</organism>
<dbReference type="NCBIfam" id="TIGR00239">
    <property type="entry name" value="2oxo_dh_E1"/>
    <property type="match status" value="1"/>
</dbReference>
<dbReference type="InterPro" id="IPR011603">
    <property type="entry name" value="2oxoglutarate_DH_E1"/>
</dbReference>
<dbReference type="NCBIfam" id="NF008907">
    <property type="entry name" value="PRK12270.1"/>
    <property type="match status" value="1"/>
</dbReference>
<dbReference type="STRING" id="1035195.HMPREF9997_00169"/>
<evidence type="ECO:0000313" key="14">
    <source>
        <dbReference type="EMBL" id="EKX92503.1"/>
    </source>
</evidence>
<evidence type="ECO:0000256" key="9">
    <source>
        <dbReference type="ARBA" id="ARBA00023268"/>
    </source>
</evidence>
<dbReference type="GO" id="GO:0004149">
    <property type="term" value="F:dihydrolipoyllysine-residue succinyltransferase activity"/>
    <property type="evidence" value="ECO:0007669"/>
    <property type="project" value="UniProtKB-EC"/>
</dbReference>
<feature type="compositionally biased region" description="Pro residues" evidence="12">
    <location>
        <begin position="54"/>
        <end position="68"/>
    </location>
</feature>
<comment type="catalytic activity">
    <reaction evidence="10">
        <text>N(6)-[(R)-lipoyl]-L-lysyl-[protein] + 2-oxoglutarate + H(+) = N(6)-[(R)-S(8)-succinyldihydrolipoyl]-L-lysyl-[protein] + CO2</text>
        <dbReference type="Rhea" id="RHEA:12188"/>
        <dbReference type="Rhea" id="RHEA-COMP:10474"/>
        <dbReference type="Rhea" id="RHEA-COMP:20092"/>
        <dbReference type="ChEBI" id="CHEBI:15378"/>
        <dbReference type="ChEBI" id="CHEBI:16526"/>
        <dbReference type="ChEBI" id="CHEBI:16810"/>
        <dbReference type="ChEBI" id="CHEBI:83099"/>
        <dbReference type="ChEBI" id="CHEBI:83120"/>
        <dbReference type="EC" id="1.2.4.2"/>
    </reaction>
</comment>
<dbReference type="GO" id="GO:0000287">
    <property type="term" value="F:magnesium ion binding"/>
    <property type="evidence" value="ECO:0007669"/>
    <property type="project" value="UniProtKB-ARBA"/>
</dbReference>
<feature type="domain" description="Transketolase-like pyrimidine-binding" evidence="13">
    <location>
        <begin position="911"/>
        <end position="1106"/>
    </location>
</feature>
<dbReference type="Proteomes" id="UP000010445">
    <property type="component" value="Unassembled WGS sequence"/>
</dbReference>
<dbReference type="GO" id="GO:0005829">
    <property type="term" value="C:cytosol"/>
    <property type="evidence" value="ECO:0007669"/>
    <property type="project" value="TreeGrafter"/>
</dbReference>
<keyword evidence="9" id="KW-0511">Multifunctional enzyme</keyword>
<dbReference type="Pfam" id="PF02779">
    <property type="entry name" value="Transket_pyr"/>
    <property type="match status" value="1"/>
</dbReference>
<dbReference type="Pfam" id="PF00198">
    <property type="entry name" value="2-oxoacid_dh"/>
    <property type="match status" value="1"/>
</dbReference>
<dbReference type="Pfam" id="PF00676">
    <property type="entry name" value="E1_dh"/>
    <property type="match status" value="1"/>
</dbReference>
<dbReference type="InterPro" id="IPR005475">
    <property type="entry name" value="Transketolase-like_Pyr-bd"/>
</dbReference>
<evidence type="ECO:0000256" key="1">
    <source>
        <dbReference type="ARBA" id="ARBA00001946"/>
    </source>
</evidence>
<dbReference type="HOGENOM" id="CLU_004709_1_0_11"/>
<evidence type="ECO:0000256" key="7">
    <source>
        <dbReference type="ARBA" id="ARBA00023002"/>
    </source>
</evidence>
<dbReference type="CDD" id="cd02016">
    <property type="entry name" value="TPP_E1_OGDC_like"/>
    <property type="match status" value="1"/>
</dbReference>
<dbReference type="EMBL" id="AMEM01000005">
    <property type="protein sequence ID" value="EKX92503.1"/>
    <property type="molecule type" value="Genomic_DNA"/>
</dbReference>
<dbReference type="AlphaFoldDB" id="L1MMM6"/>
<dbReference type="InterPro" id="IPR001017">
    <property type="entry name" value="DH_E1"/>
</dbReference>
<evidence type="ECO:0000256" key="5">
    <source>
        <dbReference type="ARBA" id="ARBA00022723"/>
    </source>
</evidence>
<dbReference type="InterPro" id="IPR029061">
    <property type="entry name" value="THDP-binding"/>
</dbReference>
<evidence type="ECO:0000256" key="2">
    <source>
        <dbReference type="ARBA" id="ARBA00001964"/>
    </source>
</evidence>
<dbReference type="Gene3D" id="3.40.50.12470">
    <property type="match status" value="1"/>
</dbReference>
<comment type="caution">
    <text evidence="14">The sequence shown here is derived from an EMBL/GenBank/DDBJ whole genome shotgun (WGS) entry which is preliminary data.</text>
</comment>
<evidence type="ECO:0000256" key="11">
    <source>
        <dbReference type="ARBA" id="ARBA00052761"/>
    </source>
</evidence>
<evidence type="ECO:0000256" key="3">
    <source>
        <dbReference type="ARBA" id="ARBA00004813"/>
    </source>
</evidence>
<name>L1MMM6_9CORY</name>
<sequence length="1263" mass="138646">MRRAPAVSSASTFGQNQWLVDEMFQQFQEDPQSVDPEWRELFETQGAPNGATPPAAPAKPTPTLPPASTPAAAASTATAATQPPAPRAAAETPKARAERRAKSTGPDSLAAEKKAAAERKKAASPFTHANSKEMPPAGSTEMKGIAKAIAKNMDISLEMPTATSVRDMPAKLMFENRSMVNEQLKRTRGGKISFTHIIGYAMVKAVMAHPDMNNMYQVVDGKPTLVVPEHINLGLAIDLPQKDGSRALVVAAIRECETLSFSEFVEAYEDIVNRGRQGKLTGKDFSGVTITLTNPGGIGTRHSVPRLTKGQGAIIGVGSMDYPAEFAGASEDRLAELGVGKLVTITSTYDHRIIQGAESGEFLRTMSRLLVDDAFWDHIFECMNVPYTPMRWAQDLPNTGVDKNTRVMQLIEAYRSRGHLIADINPLHYHQSGMPVPDHRDLDISTHGLSIWDLDRTFHVGGFANRETMTLRDVLSTLRRAYTLKVGSEYTHILDRDERTWLQDHLEAGMDKPTPAQQKYILQKLNAAEAFENFLQTKYVGQKRFSLEGAESLIPLMDSVIDTAAGQGLDEVVIGMPHRGRLNVLANIVGKPLHVLFNEFEGNMDPAQAGGSGDVKYHLGAEGQHIQMFGDGEIKISLTANPSHLEAVNPVMEGIVRAKQDILDKGHDGYTVVPLLLHGDAAFAGLGIVPETINLAQLRGYTVGGTIHIVVNNQIGFTTTPDSGRSSHYATDLAKAYGCPVFHVNGDDPEAVVWVGKLATEYRRRFGKDVFIDLVCYRRRGHNEADDPSMTQPQMYHVIDDKEGTRAQYTEDLLGRGDLSASDAEAVARDFHDQMETVFNEVRLAGKPKATAQEGIAMSQALPHGLDTSITREELAAIGQSYADLPEGFTIHPRVATVAEKRAESARDGGIDWGWGELIAFGSLALEGKVVRLAGEDSRRGTFTQRHAVLINPSNAEEYNPLDVLARSQGPGKFLVYNSALTEYAGMGFEYGYSVGNPDAVVAWEAQFGDFANGAQTIIDEYVSSGEAKWGQTSDVILLLPHGYEGMGPDHSSARIERYLQLCAEGSMTVAQPSTPANYFHLLRRHALGNLKRPLVVFTPKSMLRLKAASSSVDEFTDVKKFRSVINDPRLVDRDNNVIGDVNKVKKILLVSGKLYYELEKRRAKDNRDDIAIVRIEMLHPIPFNRLKEAFDFYPNAEEIRFCQDEPANQGPWPFLGLHLPELIPGLLPMKRVSRRAQSSTSTGVAKVHQFEQDQLIDAAFAD</sequence>
<dbReference type="eggNOG" id="COG0508">
    <property type="taxonomic scope" value="Bacteria"/>
</dbReference>
<dbReference type="PANTHER" id="PTHR23152:SF4">
    <property type="entry name" value="2-OXOADIPATE DEHYDROGENASE COMPLEX COMPONENT E1"/>
    <property type="match status" value="1"/>
</dbReference>
<dbReference type="InterPro" id="IPR031717">
    <property type="entry name" value="ODO-1/KGD_C"/>
</dbReference>
<feature type="compositionally biased region" description="Low complexity" evidence="12">
    <location>
        <begin position="44"/>
        <end position="53"/>
    </location>
</feature>
<dbReference type="InterPro" id="IPR042179">
    <property type="entry name" value="KGD_C_sf"/>
</dbReference>
<comment type="catalytic activity">
    <reaction evidence="11">
        <text>N(6)-[(R)-dihydrolipoyl]-L-lysyl-[protein] + succinyl-CoA = N(6)-[(R)-S(8)-succinyldihydrolipoyl]-L-lysyl-[protein] + CoA</text>
        <dbReference type="Rhea" id="RHEA:15213"/>
        <dbReference type="Rhea" id="RHEA-COMP:10475"/>
        <dbReference type="Rhea" id="RHEA-COMP:20092"/>
        <dbReference type="ChEBI" id="CHEBI:57287"/>
        <dbReference type="ChEBI" id="CHEBI:57292"/>
        <dbReference type="ChEBI" id="CHEBI:83100"/>
        <dbReference type="ChEBI" id="CHEBI:83120"/>
        <dbReference type="EC" id="2.3.1.61"/>
    </reaction>
</comment>
<dbReference type="GO" id="GO:0045252">
    <property type="term" value="C:oxoglutarate dehydrogenase complex"/>
    <property type="evidence" value="ECO:0007669"/>
    <property type="project" value="TreeGrafter"/>
</dbReference>
<comment type="pathway">
    <text evidence="3">Carbohydrate metabolism; tricarboxylic acid cycle; succinyl-CoA from 2-oxoglutarate (dehydrogenase route): step 1/1.</text>
</comment>
<proteinExistence type="predicted"/>
<dbReference type="Gene3D" id="3.40.50.11610">
    <property type="entry name" value="Multifunctional 2-oxoglutarate metabolism enzyme, C-terminal domain"/>
    <property type="match status" value="1"/>
</dbReference>
<keyword evidence="6" id="KW-0460">Magnesium</keyword>
<dbReference type="GO" id="GO:0006099">
    <property type="term" value="P:tricarboxylic acid cycle"/>
    <property type="evidence" value="ECO:0007669"/>
    <property type="project" value="UniProtKB-UniPathway"/>
</dbReference>
<dbReference type="GO" id="GO:0030976">
    <property type="term" value="F:thiamine pyrophosphate binding"/>
    <property type="evidence" value="ECO:0007669"/>
    <property type="project" value="InterPro"/>
</dbReference>
<dbReference type="Gene3D" id="3.30.559.10">
    <property type="entry name" value="Chloramphenicol acetyltransferase-like domain"/>
    <property type="match status" value="1"/>
</dbReference>
<dbReference type="eggNOG" id="COG0567">
    <property type="taxonomic scope" value="Bacteria"/>
</dbReference>
<reference evidence="14 15" key="1">
    <citation type="submission" date="2012-05" db="EMBL/GenBank/DDBJ databases">
        <authorList>
            <person name="Weinstock G."/>
            <person name="Sodergren E."/>
            <person name="Lobos E.A."/>
            <person name="Fulton L."/>
            <person name="Fulton R."/>
            <person name="Courtney L."/>
            <person name="Fronick C."/>
            <person name="O'Laughlin M."/>
            <person name="Godfrey J."/>
            <person name="Wilson R.M."/>
            <person name="Miner T."/>
            <person name="Farmer C."/>
            <person name="Delehaunty K."/>
            <person name="Cordes M."/>
            <person name="Minx P."/>
            <person name="Tomlinson C."/>
            <person name="Chen J."/>
            <person name="Wollam A."/>
            <person name="Pepin K.H."/>
            <person name="Bhonagiri V."/>
            <person name="Zhang X."/>
            <person name="Suruliraj S."/>
            <person name="Warren W."/>
            <person name="Mitreva M."/>
            <person name="Mardis E.R."/>
            <person name="Wilson R.K."/>
        </authorList>
    </citation>
    <scope>NUCLEOTIDE SEQUENCE [LARGE SCALE GENOMIC DNA]</scope>
    <source>
        <strain evidence="14 15">F0235</strain>
    </source>
</reference>
<dbReference type="Gene3D" id="1.10.287.1150">
    <property type="entry name" value="TPP helical domain"/>
    <property type="match status" value="1"/>
</dbReference>
<dbReference type="InterPro" id="IPR001078">
    <property type="entry name" value="2-oxoacid_DH_actylTfrase"/>
</dbReference>
<evidence type="ECO:0000256" key="4">
    <source>
        <dbReference type="ARBA" id="ARBA00022532"/>
    </source>
</evidence>
<dbReference type="PATRIC" id="fig|1035195.3.peg.158"/>
<evidence type="ECO:0000313" key="15">
    <source>
        <dbReference type="Proteomes" id="UP000010445"/>
    </source>
</evidence>
<dbReference type="InterPro" id="IPR032106">
    <property type="entry name" value="2-oxogl_dehyd_N"/>
</dbReference>
<dbReference type="PIRSF" id="PIRSF000157">
    <property type="entry name" value="Oxoglu_dh_E1"/>
    <property type="match status" value="1"/>
</dbReference>
<accession>L1MMM6</accession>
<protein>
    <submittedName>
        <fullName evidence="14">Oxoglutarate dehydrogenase (Succinyl-transferring), E1 component</fullName>
    </submittedName>
</protein>
<feature type="compositionally biased region" description="Basic and acidic residues" evidence="12">
    <location>
        <begin position="110"/>
        <end position="121"/>
    </location>
</feature>